<keyword evidence="3" id="KW-1185">Reference proteome</keyword>
<gene>
    <name evidence="2" type="ORF">DGAL_LOCUS16557</name>
</gene>
<dbReference type="Proteomes" id="UP000789390">
    <property type="component" value="Unassembled WGS sequence"/>
</dbReference>
<dbReference type="OrthoDB" id="2020542at2759"/>
<evidence type="ECO:0000313" key="3">
    <source>
        <dbReference type="Proteomes" id="UP000789390"/>
    </source>
</evidence>
<dbReference type="InterPro" id="IPR018491">
    <property type="entry name" value="SLC12_C"/>
</dbReference>
<sequence>MTPGSLSGFKHGCYNTFAFSKIRTLPIPPKEDLNSLYMTWLEALTANMPPFLLVRGNQTSVLTFYS</sequence>
<dbReference type="GO" id="GO:0006811">
    <property type="term" value="P:monoatomic ion transport"/>
    <property type="evidence" value="ECO:0007669"/>
    <property type="project" value="InterPro"/>
</dbReference>
<dbReference type="GO" id="GO:0016020">
    <property type="term" value="C:membrane"/>
    <property type="evidence" value="ECO:0007669"/>
    <property type="project" value="InterPro"/>
</dbReference>
<dbReference type="Pfam" id="PF03522">
    <property type="entry name" value="SLC12"/>
    <property type="match status" value="1"/>
</dbReference>
<feature type="domain" description="SLC12A transporter C-terminal" evidence="1">
    <location>
        <begin position="23"/>
        <end position="66"/>
    </location>
</feature>
<dbReference type="AlphaFoldDB" id="A0A8J2WV38"/>
<protein>
    <recommendedName>
        <fullName evidence="1">SLC12A transporter C-terminal domain-containing protein</fullName>
    </recommendedName>
</protein>
<organism evidence="2 3">
    <name type="scientific">Daphnia galeata</name>
    <dbReference type="NCBI Taxonomy" id="27404"/>
    <lineage>
        <taxon>Eukaryota</taxon>
        <taxon>Metazoa</taxon>
        <taxon>Ecdysozoa</taxon>
        <taxon>Arthropoda</taxon>
        <taxon>Crustacea</taxon>
        <taxon>Branchiopoda</taxon>
        <taxon>Diplostraca</taxon>
        <taxon>Cladocera</taxon>
        <taxon>Anomopoda</taxon>
        <taxon>Daphniidae</taxon>
        <taxon>Daphnia</taxon>
    </lineage>
</organism>
<comment type="caution">
    <text evidence="2">The sequence shown here is derived from an EMBL/GenBank/DDBJ whole genome shotgun (WGS) entry which is preliminary data.</text>
</comment>
<dbReference type="GO" id="GO:0022857">
    <property type="term" value="F:transmembrane transporter activity"/>
    <property type="evidence" value="ECO:0007669"/>
    <property type="project" value="InterPro"/>
</dbReference>
<proteinExistence type="predicted"/>
<dbReference type="EMBL" id="CAKKLH010000331">
    <property type="protein sequence ID" value="CAH0112776.1"/>
    <property type="molecule type" value="Genomic_DNA"/>
</dbReference>
<accession>A0A8J2WV38</accession>
<reference evidence="2" key="1">
    <citation type="submission" date="2021-11" db="EMBL/GenBank/DDBJ databases">
        <authorList>
            <person name="Schell T."/>
        </authorList>
    </citation>
    <scope>NUCLEOTIDE SEQUENCE</scope>
    <source>
        <strain evidence="2">M5</strain>
    </source>
</reference>
<name>A0A8J2WV38_9CRUS</name>
<evidence type="ECO:0000259" key="1">
    <source>
        <dbReference type="Pfam" id="PF03522"/>
    </source>
</evidence>
<evidence type="ECO:0000313" key="2">
    <source>
        <dbReference type="EMBL" id="CAH0112776.1"/>
    </source>
</evidence>